<sequence>MRRVRIRRNALDGEFLSHALNSTLDNLYNLYKLVESEFENPDARGQLRARQRMQTERMTPDLPKAALPTAGKTPQVDAAQATSTLSELEQDLARLQRSIRLTIAEKLNQFAGQAFPTLEENRKLVDTIAQLIDSHGLRVRCSECGHPAILRVSPRGNSSGVFVFDHTIDNRRTFHGGKSRLPVIHLVAKPPRRKASKKLAS</sequence>
<organism evidence="2 3">
    <name type="scientific">Rubripirellula amarantea</name>
    <dbReference type="NCBI Taxonomy" id="2527999"/>
    <lineage>
        <taxon>Bacteria</taxon>
        <taxon>Pseudomonadati</taxon>
        <taxon>Planctomycetota</taxon>
        <taxon>Planctomycetia</taxon>
        <taxon>Pirellulales</taxon>
        <taxon>Pirellulaceae</taxon>
        <taxon>Rubripirellula</taxon>
    </lineage>
</organism>
<feature type="coiled-coil region" evidence="1">
    <location>
        <begin position="78"/>
        <end position="105"/>
    </location>
</feature>
<reference evidence="2 3" key="1">
    <citation type="submission" date="2019-02" db="EMBL/GenBank/DDBJ databases">
        <title>Deep-cultivation of Planctomycetes and their phenomic and genomic characterization uncovers novel biology.</title>
        <authorList>
            <person name="Wiegand S."/>
            <person name="Jogler M."/>
            <person name="Boedeker C."/>
            <person name="Pinto D."/>
            <person name="Vollmers J."/>
            <person name="Rivas-Marin E."/>
            <person name="Kohn T."/>
            <person name="Peeters S.H."/>
            <person name="Heuer A."/>
            <person name="Rast P."/>
            <person name="Oberbeckmann S."/>
            <person name="Bunk B."/>
            <person name="Jeske O."/>
            <person name="Meyerdierks A."/>
            <person name="Storesund J.E."/>
            <person name="Kallscheuer N."/>
            <person name="Luecker S."/>
            <person name="Lage O.M."/>
            <person name="Pohl T."/>
            <person name="Merkel B.J."/>
            <person name="Hornburger P."/>
            <person name="Mueller R.-W."/>
            <person name="Bruemmer F."/>
            <person name="Labrenz M."/>
            <person name="Spormann A.M."/>
            <person name="Op Den Camp H."/>
            <person name="Overmann J."/>
            <person name="Amann R."/>
            <person name="Jetten M.S.M."/>
            <person name="Mascher T."/>
            <person name="Medema M.H."/>
            <person name="Devos D.P."/>
            <person name="Kaster A.-K."/>
            <person name="Ovreas L."/>
            <person name="Rohde M."/>
            <person name="Galperin M.Y."/>
            <person name="Jogler C."/>
        </authorList>
    </citation>
    <scope>NUCLEOTIDE SEQUENCE [LARGE SCALE GENOMIC DNA]</scope>
    <source>
        <strain evidence="2 3">Pla22</strain>
    </source>
</reference>
<dbReference type="EMBL" id="SJPI01000001">
    <property type="protein sequence ID" value="TWT53942.1"/>
    <property type="molecule type" value="Genomic_DNA"/>
</dbReference>
<keyword evidence="1" id="KW-0175">Coiled coil</keyword>
<evidence type="ECO:0000313" key="3">
    <source>
        <dbReference type="Proteomes" id="UP000316598"/>
    </source>
</evidence>
<evidence type="ECO:0000313" key="2">
    <source>
        <dbReference type="EMBL" id="TWT53942.1"/>
    </source>
</evidence>
<accession>A0A5C5WVS1</accession>
<dbReference type="Proteomes" id="UP000316598">
    <property type="component" value="Unassembled WGS sequence"/>
</dbReference>
<gene>
    <name evidence="2" type="ORF">Pla22_15760</name>
</gene>
<comment type="caution">
    <text evidence="2">The sequence shown here is derived from an EMBL/GenBank/DDBJ whole genome shotgun (WGS) entry which is preliminary data.</text>
</comment>
<proteinExistence type="predicted"/>
<protein>
    <submittedName>
        <fullName evidence="2">Uncharacterized protein</fullName>
    </submittedName>
</protein>
<evidence type="ECO:0000256" key="1">
    <source>
        <dbReference type="SAM" id="Coils"/>
    </source>
</evidence>
<dbReference type="AlphaFoldDB" id="A0A5C5WVS1"/>
<name>A0A5C5WVS1_9BACT</name>
<keyword evidence="3" id="KW-1185">Reference proteome</keyword>